<evidence type="ECO:0000256" key="6">
    <source>
        <dbReference type="ARBA" id="ARBA00023002"/>
    </source>
</evidence>
<evidence type="ECO:0000256" key="3">
    <source>
        <dbReference type="ARBA" id="ARBA00022630"/>
    </source>
</evidence>
<evidence type="ECO:0000256" key="4">
    <source>
        <dbReference type="ARBA" id="ARBA00022827"/>
    </source>
</evidence>
<protein>
    <recommendedName>
        <fullName evidence="7">D-lactate dehydrogenase (cytochrome)</fullName>
        <ecNumber evidence="7">1.1.2.4</ecNumber>
    </recommendedName>
</protein>
<comment type="caution">
    <text evidence="9">The sequence shown here is derived from an EMBL/GenBank/DDBJ whole genome shotgun (WGS) entry which is preliminary data.</text>
</comment>
<organism evidence="9 10">
    <name type="scientific">Candidatus Hakubella thermalkaliphila</name>
    <dbReference type="NCBI Taxonomy" id="2754717"/>
    <lineage>
        <taxon>Bacteria</taxon>
        <taxon>Bacillati</taxon>
        <taxon>Actinomycetota</taxon>
        <taxon>Actinomycetota incertae sedis</taxon>
        <taxon>Candidatus Hakubellales</taxon>
        <taxon>Candidatus Hakubellaceae</taxon>
        <taxon>Candidatus Hakubella</taxon>
    </lineage>
</organism>
<dbReference type="Proteomes" id="UP000543224">
    <property type="component" value="Unassembled WGS sequence"/>
</dbReference>
<comment type="cofactor">
    <cofactor evidence="1">
        <name>FAD</name>
        <dbReference type="ChEBI" id="CHEBI:57692"/>
    </cofactor>
</comment>
<dbReference type="PANTHER" id="PTHR11748">
    <property type="entry name" value="D-LACTATE DEHYDROGENASE"/>
    <property type="match status" value="1"/>
</dbReference>
<proteinExistence type="inferred from homology"/>
<dbReference type="Gene3D" id="1.10.1060.10">
    <property type="entry name" value="Alpha-helical ferredoxin"/>
    <property type="match status" value="1"/>
</dbReference>
<evidence type="ECO:0000313" key="10">
    <source>
        <dbReference type="Proteomes" id="UP000543224"/>
    </source>
</evidence>
<dbReference type="InterPro" id="IPR004017">
    <property type="entry name" value="Cys_rich_dom"/>
</dbReference>
<evidence type="ECO:0000256" key="5">
    <source>
        <dbReference type="ARBA" id="ARBA00022946"/>
    </source>
</evidence>
<dbReference type="InterPro" id="IPR016166">
    <property type="entry name" value="FAD-bd_PCMH"/>
</dbReference>
<evidence type="ECO:0000313" key="9">
    <source>
        <dbReference type="EMBL" id="GFP25316.1"/>
    </source>
</evidence>
<dbReference type="InterPro" id="IPR006094">
    <property type="entry name" value="Oxid_FAD_bind_N"/>
</dbReference>
<name>A0A6V8P3E1_9ACTN</name>
<dbReference type="Pfam" id="PF01565">
    <property type="entry name" value="FAD_binding_4"/>
    <property type="match status" value="1"/>
</dbReference>
<feature type="domain" description="FAD-binding PCMH-type" evidence="8">
    <location>
        <begin position="46"/>
        <end position="216"/>
    </location>
</feature>
<dbReference type="Gene3D" id="3.30.465.10">
    <property type="match status" value="1"/>
</dbReference>
<keyword evidence="6" id="KW-0560">Oxidoreductase</keyword>
<dbReference type="GO" id="GO:0008720">
    <property type="term" value="F:D-lactate dehydrogenase (NAD+) activity"/>
    <property type="evidence" value="ECO:0007669"/>
    <property type="project" value="TreeGrafter"/>
</dbReference>
<keyword evidence="4" id="KW-0274">FAD</keyword>
<gene>
    <name evidence="9" type="ORF">HKBW3S25_00788</name>
</gene>
<dbReference type="PANTHER" id="PTHR11748:SF111">
    <property type="entry name" value="D-LACTATE DEHYDROGENASE, MITOCHONDRIAL-RELATED"/>
    <property type="match status" value="1"/>
</dbReference>
<dbReference type="GO" id="GO:1903457">
    <property type="term" value="P:lactate catabolic process"/>
    <property type="evidence" value="ECO:0007669"/>
    <property type="project" value="TreeGrafter"/>
</dbReference>
<dbReference type="Pfam" id="PF02913">
    <property type="entry name" value="FAD-oxidase_C"/>
    <property type="match status" value="1"/>
</dbReference>
<dbReference type="Pfam" id="PF13534">
    <property type="entry name" value="Fer4_17"/>
    <property type="match status" value="1"/>
</dbReference>
<dbReference type="GO" id="GO:0004458">
    <property type="term" value="F:D-lactate dehydrogenase (cytochrome) activity"/>
    <property type="evidence" value="ECO:0007669"/>
    <property type="project" value="UniProtKB-EC"/>
</dbReference>
<dbReference type="InterPro" id="IPR009051">
    <property type="entry name" value="Helical_ferredxn"/>
</dbReference>
<dbReference type="SUPFAM" id="SSF46548">
    <property type="entry name" value="alpha-helical ferredoxin"/>
    <property type="match status" value="1"/>
</dbReference>
<evidence type="ECO:0000259" key="8">
    <source>
        <dbReference type="PROSITE" id="PS51387"/>
    </source>
</evidence>
<dbReference type="SUPFAM" id="SSF55103">
    <property type="entry name" value="FAD-linked oxidases, C-terminal domain"/>
    <property type="match status" value="1"/>
</dbReference>
<dbReference type="Pfam" id="PF02754">
    <property type="entry name" value="CCG"/>
    <property type="match status" value="2"/>
</dbReference>
<dbReference type="EC" id="1.1.2.4" evidence="7"/>
<keyword evidence="3" id="KW-0285">Flavoprotein</keyword>
<dbReference type="GO" id="GO:0071949">
    <property type="term" value="F:FAD binding"/>
    <property type="evidence" value="ECO:0007669"/>
    <property type="project" value="InterPro"/>
</dbReference>
<dbReference type="InterPro" id="IPR016169">
    <property type="entry name" value="FAD-bd_PCMH_sub2"/>
</dbReference>
<reference evidence="9 10" key="1">
    <citation type="journal article" date="2020" name="Front. Microbiol.">
        <title>Single-cell genomics of novel Actinobacteria with the Wood-Ljungdahl pathway discovered in a serpentinizing system.</title>
        <authorList>
            <person name="Merino N."/>
            <person name="Kawai M."/>
            <person name="Boyd E.S."/>
            <person name="Colman D.R."/>
            <person name="McGlynn S.E."/>
            <person name="Nealson K.H."/>
            <person name="Kurokawa K."/>
            <person name="Hongoh Y."/>
        </authorList>
    </citation>
    <scope>NUCLEOTIDE SEQUENCE [LARGE SCALE GENOMIC DNA]</scope>
    <source>
        <strain evidence="9 10">S25</strain>
    </source>
</reference>
<evidence type="ECO:0000256" key="2">
    <source>
        <dbReference type="ARBA" id="ARBA00008000"/>
    </source>
</evidence>
<keyword evidence="5" id="KW-0809">Transit peptide</keyword>
<dbReference type="InterPro" id="IPR016164">
    <property type="entry name" value="FAD-linked_Oxase-like_C"/>
</dbReference>
<accession>A0A6V8P3E1</accession>
<dbReference type="InterPro" id="IPR036318">
    <property type="entry name" value="FAD-bd_PCMH-like_sf"/>
</dbReference>
<dbReference type="GO" id="GO:0051536">
    <property type="term" value="F:iron-sulfur cluster binding"/>
    <property type="evidence" value="ECO:0007669"/>
    <property type="project" value="InterPro"/>
</dbReference>
<dbReference type="InterPro" id="IPR004113">
    <property type="entry name" value="FAD-bd_oxidored_4_C"/>
</dbReference>
<evidence type="ECO:0000256" key="1">
    <source>
        <dbReference type="ARBA" id="ARBA00001974"/>
    </source>
</evidence>
<dbReference type="SUPFAM" id="SSF56176">
    <property type="entry name" value="FAD-binding/transporter-associated domain-like"/>
    <property type="match status" value="1"/>
</dbReference>
<sequence>MSRINVKQRSFIEQKFGSRVSFHKVERKLYGHDIAAMPSLFKLLIGDTTPDAVVQPESEAELLELVRWAVANNVPLTPRARGSSGYGGAIPLKQGLVVDFYRMKRILHIDPETQTVTVEAGVVWEKLDNELAKHGLTLRLYPTSYPSSTVGGWLAQGGAGIGSYEFGWYRDNVVSARVILPTGEVRKFTGDELDLIADAEGITGFITQVTFKVQPLEELDVVCIGCPSSHDLQRLVESIIAAALPIWSLVFINARMAEFKNRAPLMEHYGHPLEERVLLPAAYIITLAFRKKDHADVMGKLSELLELCEAEILSERIAEHEWKNRFKLMVVKRLGPSLVPAEVVVPLASLGDVMTEIERKINQPLVKEGVVIRKGANGEPEVVILGFILSDQRKFSYNLVFGLVLTLMKIAEKHGGRPYSTGLYFARKARQVLGASRTTRLEAFKKQVDPKGLMNPGKVIAKGLAGTVLSLASTLEPLVRPFGNYVITQVGERPTQSVRDIPSDVSWYAYSCSQCGYCIDECDQFYGRGWESQSPRGKWYWLREYMEGRENWDQFMLDTFLVCTTCEICNLRCSAALPIEPSWMKLRGQLINEEKKMTFPPFEMMAAALSAQGDIWAGYRKDRAAWFPKDLLAKHGPDHKARNVYFAGCTASYVEKDIGMASVRLLDAAGVDFTYLGEKENCCATPMLVAGKWDLFVETMKKNIQLVKGAGSDTVISSCPACDMMWRQVYPAWAGRLGIEYGITARHYSEILSEKIKAGEFQFPANAMQPVTVTWHDSCHIGRVSGVYEPPRQLIRAIPNVNLVEMSYNHQDAHCCGSVLTLIREPLVAAKIGKVRLDEALEAGAEKILALCPCCEFQLRVSADKKQVPIEVVDLARFASSALGYEFPDPNPEVQKQWAVFEAMIALMTPQGFADLMGTRWSELIDAMPFGMGRMMRGMGKIPGTLELMKPMFPILFPRFLPMMMPKVMPAMLERVQERIPMPDYMVEQMPDLMPKVMDNLMPHMIGDVVPLITQPLIDYLRGRDHKGHNNLS</sequence>
<evidence type="ECO:0000256" key="7">
    <source>
        <dbReference type="ARBA" id="ARBA00038897"/>
    </source>
</evidence>
<comment type="similarity">
    <text evidence="2">Belongs to the FAD-binding oxidoreductase/transferase type 4 family.</text>
</comment>
<dbReference type="AlphaFoldDB" id="A0A6V8P3E1"/>
<dbReference type="EMBL" id="BLRX01000070">
    <property type="protein sequence ID" value="GFP25316.1"/>
    <property type="molecule type" value="Genomic_DNA"/>
</dbReference>
<dbReference type="PROSITE" id="PS51387">
    <property type="entry name" value="FAD_PCMH"/>
    <property type="match status" value="1"/>
</dbReference>